<protein>
    <submittedName>
        <fullName evidence="3">Uncharacterized protein</fullName>
    </submittedName>
</protein>
<dbReference type="Proteomes" id="UP001169760">
    <property type="component" value="Unassembled WGS sequence"/>
</dbReference>
<feature type="compositionally biased region" description="Polar residues" evidence="1">
    <location>
        <begin position="89"/>
        <end position="112"/>
    </location>
</feature>
<dbReference type="AlphaFoldDB" id="A0AAW7X2B7"/>
<feature type="transmembrane region" description="Helical" evidence="2">
    <location>
        <begin position="21"/>
        <end position="39"/>
    </location>
</feature>
<gene>
    <name evidence="3" type="ORF">Q4521_05305</name>
</gene>
<dbReference type="EMBL" id="JAUOPB010000003">
    <property type="protein sequence ID" value="MDO6421881.1"/>
    <property type="molecule type" value="Genomic_DNA"/>
</dbReference>
<evidence type="ECO:0000256" key="1">
    <source>
        <dbReference type="SAM" id="MobiDB-lite"/>
    </source>
</evidence>
<reference evidence="3" key="1">
    <citation type="submission" date="2023-07" db="EMBL/GenBank/DDBJ databases">
        <title>Genome content predicts the carbon catabolic preferences of heterotrophic bacteria.</title>
        <authorList>
            <person name="Gralka M."/>
        </authorList>
    </citation>
    <scope>NUCLEOTIDE SEQUENCE</scope>
    <source>
        <strain evidence="3">I3M17_2</strain>
    </source>
</reference>
<organism evidence="3 4">
    <name type="scientific">Saccharophagus degradans</name>
    <dbReference type="NCBI Taxonomy" id="86304"/>
    <lineage>
        <taxon>Bacteria</taxon>
        <taxon>Pseudomonadati</taxon>
        <taxon>Pseudomonadota</taxon>
        <taxon>Gammaproteobacteria</taxon>
        <taxon>Cellvibrionales</taxon>
        <taxon>Cellvibrionaceae</taxon>
        <taxon>Saccharophagus</taxon>
    </lineage>
</organism>
<feature type="transmembrane region" description="Helical" evidence="2">
    <location>
        <begin position="59"/>
        <end position="76"/>
    </location>
</feature>
<proteinExistence type="predicted"/>
<keyword evidence="2" id="KW-1133">Transmembrane helix</keyword>
<sequence length="137" mass="15845">MINFFAKSVAATYVWKRYKKIIISTAALFLGYFLINAIHHDFLEYQKLSGSGQQLLLSYILKWLALGAITALYYYINIHNRIKNVKEPLTQSSKQQANSAKNNKAENQTENSPDPFADIRKKETLRSRADIEMDKRK</sequence>
<accession>A0AAW7X2B7</accession>
<dbReference type="RefSeq" id="WP_303491582.1">
    <property type="nucleotide sequence ID" value="NZ_JAUOPB010000003.1"/>
</dbReference>
<feature type="region of interest" description="Disordered" evidence="1">
    <location>
        <begin position="89"/>
        <end position="137"/>
    </location>
</feature>
<feature type="compositionally biased region" description="Basic and acidic residues" evidence="1">
    <location>
        <begin position="117"/>
        <end position="137"/>
    </location>
</feature>
<evidence type="ECO:0000313" key="4">
    <source>
        <dbReference type="Proteomes" id="UP001169760"/>
    </source>
</evidence>
<name>A0AAW7X2B7_9GAMM</name>
<evidence type="ECO:0000313" key="3">
    <source>
        <dbReference type="EMBL" id="MDO6421881.1"/>
    </source>
</evidence>
<comment type="caution">
    <text evidence="3">The sequence shown here is derived from an EMBL/GenBank/DDBJ whole genome shotgun (WGS) entry which is preliminary data.</text>
</comment>
<keyword evidence="2" id="KW-0812">Transmembrane</keyword>
<keyword evidence="2" id="KW-0472">Membrane</keyword>
<evidence type="ECO:0000256" key="2">
    <source>
        <dbReference type="SAM" id="Phobius"/>
    </source>
</evidence>